<dbReference type="GO" id="GO:0016020">
    <property type="term" value="C:membrane"/>
    <property type="evidence" value="ECO:0007669"/>
    <property type="project" value="InterPro"/>
</dbReference>
<evidence type="ECO:0000256" key="3">
    <source>
        <dbReference type="ARBA" id="ARBA00023157"/>
    </source>
</evidence>
<evidence type="ECO:0000256" key="6">
    <source>
        <dbReference type="SAM" id="MobiDB-lite"/>
    </source>
</evidence>
<comment type="similarity">
    <text evidence="1">Belongs to the peptidase M2 family.</text>
</comment>
<evidence type="ECO:0000256" key="5">
    <source>
        <dbReference type="PROSITE-ProRule" id="PRU00076"/>
    </source>
</evidence>
<dbReference type="SUPFAM" id="SSF55486">
    <property type="entry name" value="Metalloproteases ('zincins'), catalytic domain"/>
    <property type="match status" value="1"/>
</dbReference>
<dbReference type="PROSITE" id="PS00022">
    <property type="entry name" value="EGF_1"/>
    <property type="match status" value="1"/>
</dbReference>
<organism evidence="8 9">
    <name type="scientific">Nephila pilipes</name>
    <name type="common">Giant wood spider</name>
    <name type="synonym">Nephila maculata</name>
    <dbReference type="NCBI Taxonomy" id="299642"/>
    <lineage>
        <taxon>Eukaryota</taxon>
        <taxon>Metazoa</taxon>
        <taxon>Ecdysozoa</taxon>
        <taxon>Arthropoda</taxon>
        <taxon>Chelicerata</taxon>
        <taxon>Arachnida</taxon>
        <taxon>Araneae</taxon>
        <taxon>Araneomorphae</taxon>
        <taxon>Entelegynae</taxon>
        <taxon>Araneoidea</taxon>
        <taxon>Nephilidae</taxon>
        <taxon>Nephila</taxon>
    </lineage>
</organism>
<keyword evidence="9" id="KW-1185">Reference proteome</keyword>
<name>A0A8X6UAI3_NEPPI</name>
<dbReference type="GO" id="GO:0008237">
    <property type="term" value="F:metallopeptidase activity"/>
    <property type="evidence" value="ECO:0007669"/>
    <property type="project" value="InterPro"/>
</dbReference>
<dbReference type="InterPro" id="IPR000742">
    <property type="entry name" value="EGF"/>
</dbReference>
<feature type="disulfide bond" evidence="5">
    <location>
        <begin position="14"/>
        <end position="23"/>
    </location>
</feature>
<proteinExistence type="inferred from homology"/>
<keyword evidence="4" id="KW-0325">Glycoprotein</keyword>
<dbReference type="PROSITE" id="PS50026">
    <property type="entry name" value="EGF_3"/>
    <property type="match status" value="1"/>
</dbReference>
<evidence type="ECO:0000259" key="7">
    <source>
        <dbReference type="PROSITE" id="PS50026"/>
    </source>
</evidence>
<sequence>MNGGVCIAPNKCRCKPGYVGNSCHKDVALMMVESMDPPQLQYYWTTFRQETGEKYKDLFIKSIEQQNKQAQEYVIAIVIASSISEAKRANTTDIPGSDGVPSERTEVS</sequence>
<dbReference type="PROSITE" id="PS01186">
    <property type="entry name" value="EGF_2"/>
    <property type="match status" value="1"/>
</dbReference>
<dbReference type="GO" id="GO:0006508">
    <property type="term" value="P:proteolysis"/>
    <property type="evidence" value="ECO:0007669"/>
    <property type="project" value="InterPro"/>
</dbReference>
<accession>A0A8X6UAI3</accession>
<keyword evidence="5" id="KW-0245">EGF-like domain</keyword>
<keyword evidence="2" id="KW-0732">Signal</keyword>
<evidence type="ECO:0000256" key="1">
    <source>
        <dbReference type="ARBA" id="ARBA00008139"/>
    </source>
</evidence>
<comment type="caution">
    <text evidence="5">Lacks conserved residue(s) required for the propagation of feature annotation.</text>
</comment>
<evidence type="ECO:0000256" key="2">
    <source>
        <dbReference type="ARBA" id="ARBA00022729"/>
    </source>
</evidence>
<dbReference type="Proteomes" id="UP000887013">
    <property type="component" value="Unassembled WGS sequence"/>
</dbReference>
<evidence type="ECO:0000313" key="9">
    <source>
        <dbReference type="Proteomes" id="UP000887013"/>
    </source>
</evidence>
<dbReference type="Pfam" id="PF01401">
    <property type="entry name" value="Peptidase_M2"/>
    <property type="match status" value="1"/>
</dbReference>
<keyword evidence="3 5" id="KW-1015">Disulfide bond</keyword>
<dbReference type="InterPro" id="IPR001548">
    <property type="entry name" value="Peptidase_M2"/>
</dbReference>
<evidence type="ECO:0000313" key="8">
    <source>
        <dbReference type="EMBL" id="GFT97504.1"/>
    </source>
</evidence>
<evidence type="ECO:0000256" key="4">
    <source>
        <dbReference type="ARBA" id="ARBA00023180"/>
    </source>
</evidence>
<comment type="caution">
    <text evidence="8">The sequence shown here is derived from an EMBL/GenBank/DDBJ whole genome shotgun (WGS) entry which is preliminary data.</text>
</comment>
<dbReference type="AlphaFoldDB" id="A0A8X6UAI3"/>
<gene>
    <name evidence="8" type="ORF">NPIL_98261</name>
</gene>
<feature type="domain" description="EGF-like" evidence="7">
    <location>
        <begin position="1"/>
        <end position="24"/>
    </location>
</feature>
<reference evidence="8" key="1">
    <citation type="submission" date="2020-08" db="EMBL/GenBank/DDBJ databases">
        <title>Multicomponent nature underlies the extraordinary mechanical properties of spider dragline silk.</title>
        <authorList>
            <person name="Kono N."/>
            <person name="Nakamura H."/>
            <person name="Mori M."/>
            <person name="Yoshida Y."/>
            <person name="Ohtoshi R."/>
            <person name="Malay A.D."/>
            <person name="Moran D.A.P."/>
            <person name="Tomita M."/>
            <person name="Numata K."/>
            <person name="Arakawa K."/>
        </authorList>
    </citation>
    <scope>NUCLEOTIDE SEQUENCE</scope>
</reference>
<dbReference type="EMBL" id="BMAW01026467">
    <property type="protein sequence ID" value="GFT97504.1"/>
    <property type="molecule type" value="Genomic_DNA"/>
</dbReference>
<dbReference type="Gene3D" id="2.10.25.10">
    <property type="entry name" value="Laminin"/>
    <property type="match status" value="1"/>
</dbReference>
<protein>
    <recommendedName>
        <fullName evidence="7">EGF-like domain-containing protein</fullName>
    </recommendedName>
</protein>
<dbReference type="OrthoDB" id="18487at2759"/>
<feature type="region of interest" description="Disordered" evidence="6">
    <location>
        <begin position="88"/>
        <end position="108"/>
    </location>
</feature>
<dbReference type="GO" id="GO:0008241">
    <property type="term" value="F:peptidyl-dipeptidase activity"/>
    <property type="evidence" value="ECO:0007669"/>
    <property type="project" value="InterPro"/>
</dbReference>